<dbReference type="EMBL" id="AMFJ01028901">
    <property type="protein sequence ID" value="EKD44349.1"/>
    <property type="molecule type" value="Genomic_DNA"/>
</dbReference>
<evidence type="ECO:0000313" key="1">
    <source>
        <dbReference type="EMBL" id="EKD44349.1"/>
    </source>
</evidence>
<reference evidence="1" key="1">
    <citation type="journal article" date="2012" name="Science">
        <title>Fermentation, hydrogen, and sulfur metabolism in multiple uncultivated bacterial phyla.</title>
        <authorList>
            <person name="Wrighton K.C."/>
            <person name="Thomas B.C."/>
            <person name="Sharon I."/>
            <person name="Miller C.S."/>
            <person name="Castelle C.J."/>
            <person name="VerBerkmoes N.C."/>
            <person name="Wilkins M.J."/>
            <person name="Hettich R.L."/>
            <person name="Lipton M.S."/>
            <person name="Williams K.H."/>
            <person name="Long P.E."/>
            <person name="Banfield J.F."/>
        </authorList>
    </citation>
    <scope>NUCLEOTIDE SEQUENCE [LARGE SCALE GENOMIC DNA]</scope>
</reference>
<sequence length="86" mass="10397">MGQKYIKKYVYEIVLLISNTFLEFLKFNNTQESISLISFSYNIEIHFPHFFYLYIFHSISLTSIQYLQSHKKSLTKNIIIFKKSFQ</sequence>
<proteinExistence type="predicted"/>
<name>K2A2V3_9BACT</name>
<organism evidence="1">
    <name type="scientific">uncultured bacterium</name>
    <name type="common">gcode 4</name>
    <dbReference type="NCBI Taxonomy" id="1234023"/>
    <lineage>
        <taxon>Bacteria</taxon>
        <taxon>environmental samples</taxon>
    </lineage>
</organism>
<protein>
    <submittedName>
        <fullName evidence="1">Uncharacterized protein</fullName>
    </submittedName>
</protein>
<accession>K2A2V3</accession>
<dbReference type="AlphaFoldDB" id="K2A2V3"/>
<gene>
    <name evidence="1" type="ORF">ACD_71C00170G0003</name>
</gene>
<comment type="caution">
    <text evidence="1">The sequence shown here is derived from an EMBL/GenBank/DDBJ whole genome shotgun (WGS) entry which is preliminary data.</text>
</comment>